<dbReference type="RefSeq" id="WP_179282312.1">
    <property type="nucleotide sequence ID" value="NZ_FZOD01000040.1"/>
</dbReference>
<feature type="transmembrane region" description="Helical" evidence="7">
    <location>
        <begin position="240"/>
        <end position="261"/>
    </location>
</feature>
<feature type="transmembrane region" description="Helical" evidence="7">
    <location>
        <begin position="186"/>
        <end position="205"/>
    </location>
</feature>
<protein>
    <recommendedName>
        <fullName evidence="10">Lysylphosphatidylglycerol synthase TM region</fullName>
    </recommendedName>
</protein>
<dbReference type="NCBIfam" id="TIGR00374">
    <property type="entry name" value="flippase-like domain"/>
    <property type="match status" value="1"/>
</dbReference>
<dbReference type="GO" id="GO:0005886">
    <property type="term" value="C:plasma membrane"/>
    <property type="evidence" value="ECO:0007669"/>
    <property type="project" value="UniProtKB-SubCell"/>
</dbReference>
<feature type="transmembrane region" description="Helical" evidence="7">
    <location>
        <begin position="70"/>
        <end position="88"/>
    </location>
</feature>
<sequence>MQDDDDPQEQPLPDRSPADGPPSRTLSPTVRWWIRLLLPVAVISVGIWTLRDSLPAPAQIGEAMGEAHPGGLIVALATSVLSVTMFARQQRALLHAYGVAMGPSYALALAYARTAIAAALPAGSAVSAAYAFQRFRAHGASRTTAASVTILSGTVSALGLLLLYLAGMALALVIDPGLLVDAQGTLITGGVLVLVAAVVLAAGRLRRRRPTSPRWSRVSAALAPVGATFRTVAALPRRDAAAALGFAVIAWMADLACLYTATVAFDLDVHPVRLAALYLATQLLRQIPLTPGGIGIIETSLITGLVATGAAPAPVAAAVLVYRLLTCWLTLPIGAAAWALLRRTEPDPRQTPEPQQVP</sequence>
<evidence type="ECO:0000256" key="2">
    <source>
        <dbReference type="ARBA" id="ARBA00022475"/>
    </source>
</evidence>
<keyword evidence="9" id="KW-1185">Reference proteome</keyword>
<organism evidence="8 9">
    <name type="scientific">Streptosporangium subroseum</name>
    <dbReference type="NCBI Taxonomy" id="106412"/>
    <lineage>
        <taxon>Bacteria</taxon>
        <taxon>Bacillati</taxon>
        <taxon>Actinomycetota</taxon>
        <taxon>Actinomycetes</taxon>
        <taxon>Streptosporangiales</taxon>
        <taxon>Streptosporangiaceae</taxon>
        <taxon>Streptosporangium</taxon>
    </lineage>
</organism>
<comment type="subcellular location">
    <subcellularLocation>
        <location evidence="1">Cell membrane</location>
        <topology evidence="1">Multi-pass membrane protein</topology>
    </subcellularLocation>
</comment>
<feature type="transmembrane region" description="Helical" evidence="7">
    <location>
        <begin position="108"/>
        <end position="132"/>
    </location>
</feature>
<evidence type="ECO:0000256" key="7">
    <source>
        <dbReference type="SAM" id="Phobius"/>
    </source>
</evidence>
<evidence type="ECO:0000256" key="4">
    <source>
        <dbReference type="ARBA" id="ARBA00022989"/>
    </source>
</evidence>
<evidence type="ECO:0000256" key="5">
    <source>
        <dbReference type="ARBA" id="ARBA00023136"/>
    </source>
</evidence>
<feature type="region of interest" description="Disordered" evidence="6">
    <location>
        <begin position="1"/>
        <end position="25"/>
    </location>
</feature>
<evidence type="ECO:0000256" key="3">
    <source>
        <dbReference type="ARBA" id="ARBA00022692"/>
    </source>
</evidence>
<keyword evidence="2" id="KW-1003">Cell membrane</keyword>
<evidence type="ECO:0008006" key="10">
    <source>
        <dbReference type="Google" id="ProtNLM"/>
    </source>
</evidence>
<gene>
    <name evidence="8" type="ORF">SAMN05216276_104065</name>
</gene>
<evidence type="ECO:0000256" key="6">
    <source>
        <dbReference type="SAM" id="MobiDB-lite"/>
    </source>
</evidence>
<evidence type="ECO:0000313" key="9">
    <source>
        <dbReference type="Proteomes" id="UP000198282"/>
    </source>
</evidence>
<proteinExistence type="predicted"/>
<keyword evidence="4 7" id="KW-1133">Transmembrane helix</keyword>
<dbReference type="InterPro" id="IPR022791">
    <property type="entry name" value="L-PG_synthase/AglD"/>
</dbReference>
<keyword evidence="3 7" id="KW-0812">Transmembrane</keyword>
<accession>A0A239MEY5</accession>
<reference evidence="8 9" key="1">
    <citation type="submission" date="2017-06" db="EMBL/GenBank/DDBJ databases">
        <authorList>
            <person name="Kim H.J."/>
            <person name="Triplett B.A."/>
        </authorList>
    </citation>
    <scope>NUCLEOTIDE SEQUENCE [LARGE SCALE GENOMIC DNA]</scope>
    <source>
        <strain evidence="8 9">CGMCC 4.2132</strain>
    </source>
</reference>
<name>A0A239MEY5_9ACTN</name>
<dbReference type="PANTHER" id="PTHR39087:SF2">
    <property type="entry name" value="UPF0104 MEMBRANE PROTEIN MJ1595"/>
    <property type="match status" value="1"/>
</dbReference>
<dbReference type="Pfam" id="PF03706">
    <property type="entry name" value="LPG_synthase_TM"/>
    <property type="match status" value="1"/>
</dbReference>
<dbReference type="PANTHER" id="PTHR39087">
    <property type="entry name" value="UPF0104 MEMBRANE PROTEIN MJ1595"/>
    <property type="match status" value="1"/>
</dbReference>
<feature type="transmembrane region" description="Helical" evidence="7">
    <location>
        <begin position="32"/>
        <end position="50"/>
    </location>
</feature>
<feature type="transmembrane region" description="Helical" evidence="7">
    <location>
        <begin position="320"/>
        <end position="341"/>
    </location>
</feature>
<evidence type="ECO:0000256" key="1">
    <source>
        <dbReference type="ARBA" id="ARBA00004651"/>
    </source>
</evidence>
<dbReference type="AlphaFoldDB" id="A0A239MEY5"/>
<evidence type="ECO:0000313" key="8">
    <source>
        <dbReference type="EMBL" id="SNT41236.1"/>
    </source>
</evidence>
<keyword evidence="5 7" id="KW-0472">Membrane</keyword>
<dbReference type="Proteomes" id="UP000198282">
    <property type="component" value="Unassembled WGS sequence"/>
</dbReference>
<dbReference type="EMBL" id="FZOD01000040">
    <property type="protein sequence ID" value="SNT41236.1"/>
    <property type="molecule type" value="Genomic_DNA"/>
</dbReference>
<feature type="transmembrane region" description="Helical" evidence="7">
    <location>
        <begin position="144"/>
        <end position="174"/>
    </location>
</feature>